<dbReference type="Pfam" id="PF23559">
    <property type="entry name" value="WHD_DRP"/>
    <property type="match status" value="1"/>
</dbReference>
<dbReference type="AlphaFoldDB" id="A0A8T0PAZ2"/>
<dbReference type="InterPro" id="IPR058922">
    <property type="entry name" value="WHD_DRP"/>
</dbReference>
<feature type="domain" description="Disease resistance protein winged helix" evidence="3">
    <location>
        <begin position="58"/>
        <end position="131"/>
    </location>
</feature>
<dbReference type="Gene3D" id="3.80.10.10">
    <property type="entry name" value="Ribonuclease Inhibitor"/>
    <property type="match status" value="1"/>
</dbReference>
<dbReference type="InterPro" id="IPR055414">
    <property type="entry name" value="LRR_R13L4/SHOC2-like"/>
</dbReference>
<dbReference type="SUPFAM" id="SSF52058">
    <property type="entry name" value="L domain-like"/>
    <property type="match status" value="1"/>
</dbReference>
<reference evidence="5" key="1">
    <citation type="submission" date="2020-05" db="EMBL/GenBank/DDBJ databases">
        <title>WGS assembly of Panicum virgatum.</title>
        <authorList>
            <person name="Lovell J.T."/>
            <person name="Jenkins J."/>
            <person name="Shu S."/>
            <person name="Juenger T.E."/>
            <person name="Schmutz J."/>
        </authorList>
    </citation>
    <scope>NUCLEOTIDE SEQUENCE</scope>
    <source>
        <strain evidence="5">AP13</strain>
    </source>
</reference>
<keyword evidence="6" id="KW-1185">Reference proteome</keyword>
<dbReference type="InterPro" id="IPR032675">
    <property type="entry name" value="LRR_dom_sf"/>
</dbReference>
<evidence type="ECO:0000256" key="1">
    <source>
        <dbReference type="ARBA" id="ARBA00022737"/>
    </source>
</evidence>
<organism evidence="5 6">
    <name type="scientific">Panicum virgatum</name>
    <name type="common">Blackwell switchgrass</name>
    <dbReference type="NCBI Taxonomy" id="38727"/>
    <lineage>
        <taxon>Eukaryota</taxon>
        <taxon>Viridiplantae</taxon>
        <taxon>Streptophyta</taxon>
        <taxon>Embryophyta</taxon>
        <taxon>Tracheophyta</taxon>
        <taxon>Spermatophyta</taxon>
        <taxon>Magnoliopsida</taxon>
        <taxon>Liliopsida</taxon>
        <taxon>Poales</taxon>
        <taxon>Poaceae</taxon>
        <taxon>PACMAD clade</taxon>
        <taxon>Panicoideae</taxon>
        <taxon>Panicodae</taxon>
        <taxon>Paniceae</taxon>
        <taxon>Panicinae</taxon>
        <taxon>Panicum</taxon>
        <taxon>Panicum sect. Hiantes</taxon>
    </lineage>
</organism>
<accession>A0A8T0PAZ2</accession>
<dbReference type="PANTHER" id="PTHR23155">
    <property type="entry name" value="DISEASE RESISTANCE PROTEIN RP"/>
    <property type="match status" value="1"/>
</dbReference>
<proteinExistence type="predicted"/>
<dbReference type="GO" id="GO:0009626">
    <property type="term" value="P:plant-type hypersensitive response"/>
    <property type="evidence" value="ECO:0007669"/>
    <property type="project" value="UniProtKB-ARBA"/>
</dbReference>
<gene>
    <name evidence="5" type="ORF">PVAP13_8NG308031</name>
</gene>
<dbReference type="EMBL" id="CM029052">
    <property type="protein sequence ID" value="KAG2559417.1"/>
    <property type="molecule type" value="Genomic_DNA"/>
</dbReference>
<keyword evidence="2" id="KW-0611">Plant defense</keyword>
<dbReference type="OrthoDB" id="1060944at2759"/>
<comment type="caution">
    <text evidence="5">The sequence shown here is derived from an EMBL/GenBank/DDBJ whole genome shotgun (WGS) entry which is preliminary data.</text>
</comment>
<dbReference type="InterPro" id="IPR044974">
    <property type="entry name" value="Disease_R_plants"/>
</dbReference>
<dbReference type="FunFam" id="1.10.10.10:FF:000322">
    <property type="entry name" value="Probable disease resistance protein At1g63360"/>
    <property type="match status" value="1"/>
</dbReference>
<dbReference type="GO" id="GO:0042742">
    <property type="term" value="P:defense response to bacterium"/>
    <property type="evidence" value="ECO:0007669"/>
    <property type="project" value="UniProtKB-ARBA"/>
</dbReference>
<dbReference type="InterPro" id="IPR036388">
    <property type="entry name" value="WH-like_DNA-bd_sf"/>
</dbReference>
<dbReference type="PANTHER" id="PTHR23155:SF1181">
    <property type="entry name" value="OS08G0170200 PROTEIN"/>
    <property type="match status" value="1"/>
</dbReference>
<dbReference type="Proteomes" id="UP000823388">
    <property type="component" value="Chromosome 8N"/>
</dbReference>
<evidence type="ECO:0000313" key="5">
    <source>
        <dbReference type="EMBL" id="KAG2559417.1"/>
    </source>
</evidence>
<dbReference type="Pfam" id="PF23598">
    <property type="entry name" value="LRR_14"/>
    <property type="match status" value="1"/>
</dbReference>
<sequence length="453" mass="51607">MASLLVGKPREEWSEVHRSIGFGRCKENQQVENTMKILSFSYYDLPPHLKTCLLHLSVFPEDYVIEKGPLIWMWVAEGFVHEKQGISSLFEIGEGYFNELVNRSMIQLVEAVNEEAMECACQVHDMVLDLIHSISLEENFVAILDKNKEFEASSSWQGRSPRRLALQNNDRIMEARTDMQKLWSFLSFGCDIGKHWVPLSSFKYVCVLDIHTSRGRGEMKRHHLEHLRNLLHLRYLRLIGPGIHDEIPEEVGTLKFLQTLDVETRNVWKTLPSVGLLTQLLCLRLKPMVQTVPDGIGTLMSLEELQIAYVEHEEAEPSLRQFVKELGSLRELRVLRAGVPPRLSADVRLQVDMVESLRNLEKMEGLSLGNMFSPPAPADTAAWEAAGFLLSRQLRQLFLNWVCFSVFPSFCINPSRLPNLSHLSLYVDGIDEQDLRILGGLPDAQTSVSSICV</sequence>
<evidence type="ECO:0000259" key="4">
    <source>
        <dbReference type="Pfam" id="PF23598"/>
    </source>
</evidence>
<keyword evidence="1" id="KW-0677">Repeat</keyword>
<dbReference type="GO" id="GO:0002758">
    <property type="term" value="P:innate immune response-activating signaling pathway"/>
    <property type="evidence" value="ECO:0007669"/>
    <property type="project" value="UniProtKB-ARBA"/>
</dbReference>
<name>A0A8T0PAZ2_PANVG</name>
<evidence type="ECO:0000256" key="2">
    <source>
        <dbReference type="ARBA" id="ARBA00022821"/>
    </source>
</evidence>
<evidence type="ECO:0000313" key="6">
    <source>
        <dbReference type="Proteomes" id="UP000823388"/>
    </source>
</evidence>
<dbReference type="Gene3D" id="1.10.10.10">
    <property type="entry name" value="Winged helix-like DNA-binding domain superfamily/Winged helix DNA-binding domain"/>
    <property type="match status" value="1"/>
</dbReference>
<feature type="domain" description="Disease resistance R13L4/SHOC-2-like LRR" evidence="4">
    <location>
        <begin position="183"/>
        <end position="443"/>
    </location>
</feature>
<evidence type="ECO:0000259" key="3">
    <source>
        <dbReference type="Pfam" id="PF23559"/>
    </source>
</evidence>
<protein>
    <submittedName>
        <fullName evidence="5">Uncharacterized protein</fullName>
    </submittedName>
</protein>